<dbReference type="PANTHER" id="PTHR47331:SF6">
    <property type="entry name" value="DOUBLECORTIN DOMAIN-CONTAINING PROTEIN"/>
    <property type="match status" value="1"/>
</dbReference>
<dbReference type="PANTHER" id="PTHR47331">
    <property type="entry name" value="PHD-TYPE DOMAIN-CONTAINING PROTEIN"/>
    <property type="match status" value="1"/>
</dbReference>
<accession>A0A8X6Q0X1</accession>
<keyword evidence="2" id="KW-1185">Reference proteome</keyword>
<organism evidence="1 2">
    <name type="scientific">Nephila pilipes</name>
    <name type="common">Giant wood spider</name>
    <name type="synonym">Nephila maculata</name>
    <dbReference type="NCBI Taxonomy" id="299642"/>
    <lineage>
        <taxon>Eukaryota</taxon>
        <taxon>Metazoa</taxon>
        <taxon>Ecdysozoa</taxon>
        <taxon>Arthropoda</taxon>
        <taxon>Chelicerata</taxon>
        <taxon>Arachnida</taxon>
        <taxon>Araneae</taxon>
        <taxon>Araneomorphae</taxon>
        <taxon>Entelegynae</taxon>
        <taxon>Araneoidea</taxon>
        <taxon>Nephilidae</taxon>
        <taxon>Nephila</taxon>
    </lineage>
</organism>
<sequence length="109" mass="12720">MLKKKSYLISLNLFLDSCGLLKVGDLRNANLPETVKHPLLLQKNHPITNMLIKFHHQIYMHGGMKLINSAMKQEYWIVGAKTTIRKEVPMSDLALSFRSKLWQIYQLRK</sequence>
<evidence type="ECO:0000313" key="1">
    <source>
        <dbReference type="EMBL" id="GFU00375.1"/>
    </source>
</evidence>
<comment type="caution">
    <text evidence="1">The sequence shown here is derived from an EMBL/GenBank/DDBJ whole genome shotgun (WGS) entry which is preliminary data.</text>
</comment>
<name>A0A8X6Q0X1_NEPPI</name>
<protein>
    <submittedName>
        <fullName evidence="1">Uncharacterized protein</fullName>
    </submittedName>
</protein>
<dbReference type="EMBL" id="BMAW01027093">
    <property type="protein sequence ID" value="GFU00375.1"/>
    <property type="molecule type" value="Genomic_DNA"/>
</dbReference>
<gene>
    <name evidence="1" type="primary">X975_00963</name>
    <name evidence="1" type="ORF">NPIL_266661</name>
</gene>
<reference evidence="1" key="1">
    <citation type="submission" date="2020-08" db="EMBL/GenBank/DDBJ databases">
        <title>Multicomponent nature underlies the extraordinary mechanical properties of spider dragline silk.</title>
        <authorList>
            <person name="Kono N."/>
            <person name="Nakamura H."/>
            <person name="Mori M."/>
            <person name="Yoshida Y."/>
            <person name="Ohtoshi R."/>
            <person name="Malay A.D."/>
            <person name="Moran D.A.P."/>
            <person name="Tomita M."/>
            <person name="Numata K."/>
            <person name="Arakawa K."/>
        </authorList>
    </citation>
    <scope>NUCLEOTIDE SEQUENCE</scope>
</reference>
<dbReference type="Proteomes" id="UP000887013">
    <property type="component" value="Unassembled WGS sequence"/>
</dbReference>
<dbReference type="OrthoDB" id="6434642at2759"/>
<evidence type="ECO:0000313" key="2">
    <source>
        <dbReference type="Proteomes" id="UP000887013"/>
    </source>
</evidence>
<proteinExistence type="predicted"/>
<dbReference type="AlphaFoldDB" id="A0A8X6Q0X1"/>